<proteinExistence type="predicted"/>
<feature type="domain" description="Aminotransferase class V" evidence="2">
    <location>
        <begin position="66"/>
        <end position="358"/>
    </location>
</feature>
<name>A0AAE4ZB02_9BACT</name>
<dbReference type="Proteomes" id="UP000702544">
    <property type="component" value="Unassembled WGS sequence"/>
</dbReference>
<evidence type="ECO:0000256" key="1">
    <source>
        <dbReference type="ARBA" id="ARBA00022898"/>
    </source>
</evidence>
<keyword evidence="1" id="KW-0663">Pyridoxal phosphate</keyword>
<comment type="caution">
    <text evidence="3">The sequence shown here is derived from an EMBL/GenBank/DDBJ whole genome shotgun (WGS) entry which is preliminary data.</text>
</comment>
<dbReference type="Pfam" id="PF00266">
    <property type="entry name" value="Aminotran_5"/>
    <property type="match status" value="1"/>
</dbReference>
<sequence>MIDRRSQIVTNDEARRWQREFPGLADTVHLANCSHGPQARRVREALDAYLEGWRERGMDWDAWMGEVDGARRAFARLIGAGPDEVAVSTSASAAVASIASALDAGGPRRRVVTTEAEFPTVGHVWLAHRKYGLEVDWVPVRDGAVELEDYETAIDERTALVSATHVYYQNGFRQDLERIAELAHASGALLLADAYQSLGTCELDVHALDIDLLVSGNLKYLLGLPGIAFIYVKKELVERFEPALTGWFGRVEPFVFDVRTLDYAADARRFETGTPPIIAAVAARAGMEIVQEVGPARIGPRIEELSAHAIERGGALGLEYVGPEDVRRKGATTAFRVPAPHETEVTLKESDIIVSARGDVIRIAPHFFTTIDDIERALEELRRSAGSVRQ</sequence>
<dbReference type="InterPro" id="IPR000192">
    <property type="entry name" value="Aminotrans_V_dom"/>
</dbReference>
<dbReference type="GO" id="GO:0008483">
    <property type="term" value="F:transaminase activity"/>
    <property type="evidence" value="ECO:0007669"/>
    <property type="project" value="UniProtKB-KW"/>
</dbReference>
<evidence type="ECO:0000259" key="2">
    <source>
        <dbReference type="Pfam" id="PF00266"/>
    </source>
</evidence>
<dbReference type="PANTHER" id="PTHR43586">
    <property type="entry name" value="CYSTEINE DESULFURASE"/>
    <property type="match status" value="1"/>
</dbReference>
<evidence type="ECO:0000313" key="3">
    <source>
        <dbReference type="EMBL" id="NIR74801.1"/>
    </source>
</evidence>
<keyword evidence="3" id="KW-0808">Transferase</keyword>
<accession>A0AAE4ZB02</accession>
<dbReference type="InterPro" id="IPR015422">
    <property type="entry name" value="PyrdxlP-dep_Trfase_small"/>
</dbReference>
<dbReference type="AlphaFoldDB" id="A0AAE4ZB02"/>
<keyword evidence="3" id="KW-0032">Aminotransferase</keyword>
<organism evidence="3 4">
    <name type="scientific">Candidatus Kutchimonas denitrificans</name>
    <dbReference type="NCBI Taxonomy" id="3056748"/>
    <lineage>
        <taxon>Bacteria</taxon>
        <taxon>Pseudomonadati</taxon>
        <taxon>Gemmatimonadota</taxon>
        <taxon>Gemmatimonadia</taxon>
        <taxon>Candidatus Palauibacterales</taxon>
        <taxon>Candidatus Palauibacteraceae</taxon>
        <taxon>Candidatus Kutchimonas</taxon>
    </lineage>
</organism>
<gene>
    <name evidence="3" type="ORF">GWO12_06770</name>
</gene>
<dbReference type="Gene3D" id="3.90.1150.10">
    <property type="entry name" value="Aspartate Aminotransferase, domain 1"/>
    <property type="match status" value="1"/>
</dbReference>
<evidence type="ECO:0000313" key="4">
    <source>
        <dbReference type="Proteomes" id="UP000702544"/>
    </source>
</evidence>
<reference evidence="3 4" key="1">
    <citation type="submission" date="2020-01" db="EMBL/GenBank/DDBJ databases">
        <title>Genomes assembled from Gulf of Kutch pelagic sediment metagenomes.</title>
        <authorList>
            <person name="Chandrashekar M."/>
            <person name="Mahajan M.S."/>
            <person name="Dave K.J."/>
            <person name="Vatsa P."/>
            <person name="Nathani N.M."/>
        </authorList>
    </citation>
    <scope>NUCLEOTIDE SEQUENCE [LARGE SCALE GENOMIC DNA]</scope>
    <source>
        <strain evidence="3">KS3-K002</strain>
    </source>
</reference>
<dbReference type="SUPFAM" id="SSF53383">
    <property type="entry name" value="PLP-dependent transferases"/>
    <property type="match status" value="1"/>
</dbReference>
<dbReference type="PANTHER" id="PTHR43586:SF15">
    <property type="entry name" value="BLR3095 PROTEIN"/>
    <property type="match status" value="1"/>
</dbReference>
<dbReference type="InterPro" id="IPR015421">
    <property type="entry name" value="PyrdxlP-dep_Trfase_major"/>
</dbReference>
<protein>
    <submittedName>
        <fullName evidence="3">Aminotransferase class V-fold PLP-dependent enzyme</fullName>
    </submittedName>
</protein>
<dbReference type="EMBL" id="JAACAK010000049">
    <property type="protein sequence ID" value="NIR74801.1"/>
    <property type="molecule type" value="Genomic_DNA"/>
</dbReference>
<dbReference type="InterPro" id="IPR015424">
    <property type="entry name" value="PyrdxlP-dep_Trfase"/>
</dbReference>
<dbReference type="Gene3D" id="3.40.640.10">
    <property type="entry name" value="Type I PLP-dependent aspartate aminotransferase-like (Major domain)"/>
    <property type="match status" value="1"/>
</dbReference>